<sequence length="76" mass="8942">PAPPRKLLLHRSEIRELSQQVSAKGLTLVPLRLYLTRGLAKVELGLARGKRRHDKRRTIIDRERKREAERAIKRRL</sequence>
<comment type="caution">
    <text evidence="3">The sequence shown here is derived from an EMBL/GenBank/DDBJ whole genome shotgun (WGS) entry which is preliminary data.</text>
</comment>
<dbReference type="EMBL" id="CASHTH010004402">
    <property type="protein sequence ID" value="CAI8056852.1"/>
    <property type="molecule type" value="Genomic_DNA"/>
</dbReference>
<dbReference type="SUPFAM" id="SSF74982">
    <property type="entry name" value="Small protein B (SmpB)"/>
    <property type="match status" value="1"/>
</dbReference>
<proteinExistence type="inferred from homology"/>
<organism evidence="3 4">
    <name type="scientific">Geodia barretti</name>
    <name type="common">Barrett's horny sponge</name>
    <dbReference type="NCBI Taxonomy" id="519541"/>
    <lineage>
        <taxon>Eukaryota</taxon>
        <taxon>Metazoa</taxon>
        <taxon>Porifera</taxon>
        <taxon>Demospongiae</taxon>
        <taxon>Heteroscleromorpha</taxon>
        <taxon>Tetractinellida</taxon>
        <taxon>Astrophorina</taxon>
        <taxon>Geodiidae</taxon>
        <taxon>Geodia</taxon>
    </lineage>
</organism>
<dbReference type="GO" id="GO:0070930">
    <property type="term" value="P:trans-translation-dependent protein tagging"/>
    <property type="evidence" value="ECO:0007669"/>
    <property type="project" value="TreeGrafter"/>
</dbReference>
<dbReference type="GO" id="GO:0003723">
    <property type="term" value="F:RNA binding"/>
    <property type="evidence" value="ECO:0007669"/>
    <property type="project" value="UniProtKB-KW"/>
</dbReference>
<feature type="non-terminal residue" evidence="3">
    <location>
        <position position="1"/>
    </location>
</feature>
<dbReference type="PANTHER" id="PTHR30308:SF2">
    <property type="entry name" value="SSRA-BINDING PROTEIN"/>
    <property type="match status" value="1"/>
</dbReference>
<dbReference type="PANTHER" id="PTHR30308">
    <property type="entry name" value="TMRNA-BINDING COMPONENT OF TRANS-TRANSLATION TAGGING COMPLEX"/>
    <property type="match status" value="1"/>
</dbReference>
<dbReference type="InterPro" id="IPR023620">
    <property type="entry name" value="SmpB"/>
</dbReference>
<dbReference type="Gene3D" id="2.40.280.10">
    <property type="match status" value="1"/>
</dbReference>
<name>A0AA35TZS0_GEOBA</name>
<evidence type="ECO:0000256" key="1">
    <source>
        <dbReference type="ARBA" id="ARBA00022490"/>
    </source>
</evidence>
<keyword evidence="4" id="KW-1185">Reference proteome</keyword>
<protein>
    <submittedName>
        <fullName evidence="3">SsrA-binding protein</fullName>
    </submittedName>
</protein>
<evidence type="ECO:0000256" key="2">
    <source>
        <dbReference type="ARBA" id="ARBA00022884"/>
    </source>
</evidence>
<dbReference type="GO" id="GO:0005829">
    <property type="term" value="C:cytosol"/>
    <property type="evidence" value="ECO:0007669"/>
    <property type="project" value="TreeGrafter"/>
</dbReference>
<keyword evidence="1" id="KW-0963">Cytoplasm</keyword>
<keyword evidence="2" id="KW-0694">RNA-binding</keyword>
<reference evidence="3" key="1">
    <citation type="submission" date="2023-03" db="EMBL/GenBank/DDBJ databases">
        <authorList>
            <person name="Steffen K."/>
            <person name="Cardenas P."/>
        </authorList>
    </citation>
    <scope>NUCLEOTIDE SEQUENCE</scope>
</reference>
<gene>
    <name evidence="3" type="ORF">GBAR_LOCUS30962</name>
</gene>
<dbReference type="HAMAP" id="MF_00023">
    <property type="entry name" value="SmpB"/>
    <property type="match status" value="1"/>
</dbReference>
<dbReference type="AlphaFoldDB" id="A0AA35TZS0"/>
<accession>A0AA35TZS0</accession>
<evidence type="ECO:0000313" key="3">
    <source>
        <dbReference type="EMBL" id="CAI8056852.1"/>
    </source>
</evidence>
<dbReference type="InterPro" id="IPR000037">
    <property type="entry name" value="SsrA-bd_prot"/>
</dbReference>
<dbReference type="Proteomes" id="UP001174909">
    <property type="component" value="Unassembled WGS sequence"/>
</dbReference>
<evidence type="ECO:0000313" key="4">
    <source>
        <dbReference type="Proteomes" id="UP001174909"/>
    </source>
</evidence>
<dbReference type="Pfam" id="PF01668">
    <property type="entry name" value="SmpB"/>
    <property type="match status" value="1"/>
</dbReference>